<gene>
    <name evidence="10" type="ORF">OGAPHI_006373</name>
</gene>
<dbReference type="InterPro" id="IPR002180">
    <property type="entry name" value="LS/RS"/>
</dbReference>
<evidence type="ECO:0000256" key="7">
    <source>
        <dbReference type="ARBA" id="ARBA00048785"/>
    </source>
</evidence>
<comment type="similarity">
    <text evidence="2 9">Belongs to the DMRL synthase family.</text>
</comment>
<dbReference type="HAMAP" id="MF_00178">
    <property type="entry name" value="Lumazine_synth"/>
    <property type="match status" value="1"/>
</dbReference>
<evidence type="ECO:0000256" key="6">
    <source>
        <dbReference type="ARBA" id="ARBA00022679"/>
    </source>
</evidence>
<evidence type="ECO:0000256" key="2">
    <source>
        <dbReference type="ARBA" id="ARBA00007424"/>
    </source>
</evidence>
<dbReference type="OrthoDB" id="2965at2759"/>
<dbReference type="AlphaFoldDB" id="A0A9P8NXW5"/>
<evidence type="ECO:0000256" key="8">
    <source>
        <dbReference type="ARBA" id="ARBA00072606"/>
    </source>
</evidence>
<dbReference type="PANTHER" id="PTHR21058">
    <property type="entry name" value="6,7-DIMETHYL-8-RIBITYLLUMAZINE SYNTHASE DMRL SYNTHASE LUMAZINE SYNTHASE"/>
    <property type="match status" value="1"/>
</dbReference>
<evidence type="ECO:0000313" key="10">
    <source>
        <dbReference type="EMBL" id="KAH3661525.1"/>
    </source>
</evidence>
<dbReference type="FunFam" id="3.40.50.960:FF:000007">
    <property type="entry name" value="6,7-dimethyl-8-ribityllumazine synthase"/>
    <property type="match status" value="1"/>
</dbReference>
<evidence type="ECO:0000256" key="3">
    <source>
        <dbReference type="ARBA" id="ARBA00011255"/>
    </source>
</evidence>
<dbReference type="GO" id="GO:0009231">
    <property type="term" value="P:riboflavin biosynthetic process"/>
    <property type="evidence" value="ECO:0007669"/>
    <property type="project" value="UniProtKB-KW"/>
</dbReference>
<keyword evidence="11" id="KW-1185">Reference proteome</keyword>
<proteinExistence type="inferred from homology"/>
<evidence type="ECO:0000256" key="4">
    <source>
        <dbReference type="ARBA" id="ARBA00012664"/>
    </source>
</evidence>
<comment type="function">
    <text evidence="9">Catalyzes the formation of 6,7-dimethyl-8-ribityllumazine by condensation of 5-amino-6-(D-ribitylamino)uracil with 3,4-dihydroxy-2-butanone 4-phosphate. This is the penultimate step in the biosynthesis of riboflavin.</text>
</comment>
<evidence type="ECO:0000313" key="11">
    <source>
        <dbReference type="Proteomes" id="UP000769157"/>
    </source>
</evidence>
<dbReference type="GO" id="GO:0000906">
    <property type="term" value="F:6,7-dimethyl-8-ribityllumazine synthase activity"/>
    <property type="evidence" value="ECO:0007669"/>
    <property type="project" value="UniProtKB-EC"/>
</dbReference>
<dbReference type="SUPFAM" id="SSF52121">
    <property type="entry name" value="Lumazine synthase"/>
    <property type="match status" value="1"/>
</dbReference>
<dbReference type="GO" id="GO:0005758">
    <property type="term" value="C:mitochondrial intermembrane space"/>
    <property type="evidence" value="ECO:0007669"/>
    <property type="project" value="TreeGrafter"/>
</dbReference>
<dbReference type="CDD" id="cd09209">
    <property type="entry name" value="Lumazine_synthase-I"/>
    <property type="match status" value="1"/>
</dbReference>
<dbReference type="EC" id="2.5.1.78" evidence="4 9"/>
<evidence type="ECO:0000256" key="9">
    <source>
        <dbReference type="RuleBase" id="RU003795"/>
    </source>
</evidence>
<reference evidence="10" key="2">
    <citation type="submission" date="2021-01" db="EMBL/GenBank/DDBJ databases">
        <authorList>
            <person name="Schikora-Tamarit M.A."/>
        </authorList>
    </citation>
    <scope>NUCLEOTIDE SEQUENCE</scope>
    <source>
        <strain evidence="10">CBS6075</strain>
    </source>
</reference>
<keyword evidence="6 9" id="KW-0808">Transferase</keyword>
<dbReference type="RefSeq" id="XP_046058638.1">
    <property type="nucleotide sequence ID" value="XM_046207653.1"/>
</dbReference>
<dbReference type="NCBIfam" id="TIGR00114">
    <property type="entry name" value="lumazine-synth"/>
    <property type="match status" value="1"/>
</dbReference>
<comment type="subunit">
    <text evidence="3">Homopentamer.</text>
</comment>
<dbReference type="PANTHER" id="PTHR21058:SF0">
    <property type="entry name" value="6,7-DIMETHYL-8-RIBITYLLUMAZINE SYNTHASE"/>
    <property type="match status" value="1"/>
</dbReference>
<comment type="caution">
    <text evidence="10">The sequence shown here is derived from an EMBL/GenBank/DDBJ whole genome shotgun (WGS) entry which is preliminary data.</text>
</comment>
<dbReference type="Proteomes" id="UP000769157">
    <property type="component" value="Unassembled WGS sequence"/>
</dbReference>
<dbReference type="InterPro" id="IPR036467">
    <property type="entry name" value="LS/RS_sf"/>
</dbReference>
<dbReference type="Pfam" id="PF00885">
    <property type="entry name" value="DMRL_synthase"/>
    <property type="match status" value="1"/>
</dbReference>
<accession>A0A9P8NXW5</accession>
<dbReference type="EMBL" id="JAEUBE010000439">
    <property type="protein sequence ID" value="KAH3661525.1"/>
    <property type="molecule type" value="Genomic_DNA"/>
</dbReference>
<dbReference type="InterPro" id="IPR034964">
    <property type="entry name" value="LS"/>
</dbReference>
<evidence type="ECO:0000256" key="5">
    <source>
        <dbReference type="ARBA" id="ARBA00022619"/>
    </source>
</evidence>
<comment type="catalytic activity">
    <reaction evidence="7 9">
        <text>(2S)-2-hydroxy-3-oxobutyl phosphate + 5-amino-6-(D-ribitylamino)uracil = 6,7-dimethyl-8-(1-D-ribityl)lumazine + phosphate + 2 H2O + H(+)</text>
        <dbReference type="Rhea" id="RHEA:26152"/>
        <dbReference type="ChEBI" id="CHEBI:15377"/>
        <dbReference type="ChEBI" id="CHEBI:15378"/>
        <dbReference type="ChEBI" id="CHEBI:15934"/>
        <dbReference type="ChEBI" id="CHEBI:43474"/>
        <dbReference type="ChEBI" id="CHEBI:58201"/>
        <dbReference type="ChEBI" id="CHEBI:58830"/>
        <dbReference type="EC" id="2.5.1.78"/>
    </reaction>
</comment>
<keyword evidence="5 9" id="KW-0686">Riboflavin biosynthesis</keyword>
<dbReference type="GeneID" id="70238337"/>
<dbReference type="Gene3D" id="3.40.50.960">
    <property type="entry name" value="Lumazine/riboflavin synthase"/>
    <property type="match status" value="1"/>
</dbReference>
<name>A0A9P8NXW5_9ASCO</name>
<comment type="pathway">
    <text evidence="1 9">Cofactor biosynthesis; riboflavin biosynthesis; riboflavin from 2-hydroxy-3-oxobutyl phosphate and 5-amino-6-(D-ribitylamino)uracil: step 1/2.</text>
</comment>
<sequence>MAVKGLGELDQELDGSKVRVGIVHARWNKVIIDNLVQGAKKRLLELNVKEDNIIIESVPGSYELPLASAAMFEKHDVDVVIPIGCLIKGSTMHFEYICDSVTNALMDLQFKIYKPVIFGVLTCLTEEQAEARAGLIPGKMHNHGEDWGAAAVEMVTKYSPHLTKISGNK</sequence>
<organism evidence="10 11">
    <name type="scientific">Ogataea philodendri</name>
    <dbReference type="NCBI Taxonomy" id="1378263"/>
    <lineage>
        <taxon>Eukaryota</taxon>
        <taxon>Fungi</taxon>
        <taxon>Dikarya</taxon>
        <taxon>Ascomycota</taxon>
        <taxon>Saccharomycotina</taxon>
        <taxon>Pichiomycetes</taxon>
        <taxon>Pichiales</taxon>
        <taxon>Pichiaceae</taxon>
        <taxon>Ogataea</taxon>
    </lineage>
</organism>
<evidence type="ECO:0000256" key="1">
    <source>
        <dbReference type="ARBA" id="ARBA00004917"/>
    </source>
</evidence>
<protein>
    <recommendedName>
        <fullName evidence="8 9">6,7-dimethyl-8-ribityllumazine synthase</fullName>
        <shortName evidence="9">DMRL synthase</shortName>
        <ecNumber evidence="4 9">2.5.1.78</ecNumber>
    </recommendedName>
</protein>
<dbReference type="GO" id="GO:0009349">
    <property type="term" value="C:riboflavin synthase complex"/>
    <property type="evidence" value="ECO:0007669"/>
    <property type="project" value="UniProtKB-UniRule"/>
</dbReference>
<reference evidence="10" key="1">
    <citation type="journal article" date="2021" name="Open Biol.">
        <title>Shared evolutionary footprints suggest mitochondrial oxidative damage underlies multiple complex I losses in fungi.</title>
        <authorList>
            <person name="Schikora-Tamarit M.A."/>
            <person name="Marcet-Houben M."/>
            <person name="Nosek J."/>
            <person name="Gabaldon T."/>
        </authorList>
    </citation>
    <scope>NUCLEOTIDE SEQUENCE</scope>
    <source>
        <strain evidence="10">CBS6075</strain>
    </source>
</reference>